<evidence type="ECO:0008006" key="4">
    <source>
        <dbReference type="Google" id="ProtNLM"/>
    </source>
</evidence>
<feature type="chain" id="PRO_5015503625" description="Transporter" evidence="1">
    <location>
        <begin position="23"/>
        <end position="304"/>
    </location>
</feature>
<comment type="caution">
    <text evidence="2">The sequence shown here is derived from an EMBL/GenBank/DDBJ whole genome shotgun (WGS) entry which is preliminary data.</text>
</comment>
<reference evidence="2 3" key="1">
    <citation type="submission" date="2016-12" db="EMBL/GenBank/DDBJ databases">
        <title>Trade-off between light-utilization and light-protection in marine flavobacteria.</title>
        <authorList>
            <person name="Kumagai Y."/>
            <person name="Yoshizawa S."/>
            <person name="Kogure K."/>
            <person name="Iwasaki W."/>
        </authorList>
    </citation>
    <scope>NUCLEOTIDE SEQUENCE [LARGE SCALE GENOMIC DNA]</scope>
    <source>
        <strain evidence="2 3">NBRC 108759</strain>
    </source>
</reference>
<dbReference type="InterPro" id="IPR025737">
    <property type="entry name" value="FApF"/>
</dbReference>
<protein>
    <recommendedName>
        <fullName evidence="4">Transporter</fullName>
    </recommendedName>
</protein>
<dbReference type="Pfam" id="PF13557">
    <property type="entry name" value="Phenol_MetA_deg"/>
    <property type="match status" value="1"/>
</dbReference>
<sequence>MKNRLIRVAIAFLLLISLQANAQDDNDDTRSNIQTYTPSVLLKKGQWDIKFFNNLYTETEATFNGVKADKARENYLTSTIEIFTGTSDSRRFNLGFIVEIRSNTIGGRDALSVFSLGSDEFSRKGITSIAPSIKWQPIESVGKFSVQSSLNIPLVKRETVDGIFLDEAAWNFQNRFFYDYTFPSGNWQLFSEINTQYFFGDKEVATFDSLGRKTTSEGSFATNTFILNPGLFLSYFPSDKSTVLGFVQHTNRFGDFTQDFTALGFGGKYQLTDELNLEVLYSKFVRGENTGLGQSFNIGLRALF</sequence>
<dbReference type="EMBL" id="MSCN01000001">
    <property type="protein sequence ID" value="PQJ79519.1"/>
    <property type="molecule type" value="Genomic_DNA"/>
</dbReference>
<proteinExistence type="predicted"/>
<evidence type="ECO:0000313" key="3">
    <source>
        <dbReference type="Proteomes" id="UP000238882"/>
    </source>
</evidence>
<accession>A0A2S7WPJ7</accession>
<name>A0A2S7WPJ7_9FLAO</name>
<evidence type="ECO:0000313" key="2">
    <source>
        <dbReference type="EMBL" id="PQJ79519.1"/>
    </source>
</evidence>
<dbReference type="OrthoDB" id="635777at2"/>
<feature type="signal peptide" evidence="1">
    <location>
        <begin position="1"/>
        <end position="22"/>
    </location>
</feature>
<keyword evidence="3" id="KW-1185">Reference proteome</keyword>
<dbReference type="AlphaFoldDB" id="A0A2S7WPJ7"/>
<dbReference type="RefSeq" id="WP_105016113.1">
    <property type="nucleotide sequence ID" value="NZ_MSCN01000001.1"/>
</dbReference>
<evidence type="ECO:0000256" key="1">
    <source>
        <dbReference type="SAM" id="SignalP"/>
    </source>
</evidence>
<keyword evidence="1" id="KW-0732">Signal</keyword>
<organism evidence="2 3">
    <name type="scientific">Polaribacter porphyrae</name>
    <dbReference type="NCBI Taxonomy" id="1137780"/>
    <lineage>
        <taxon>Bacteria</taxon>
        <taxon>Pseudomonadati</taxon>
        <taxon>Bacteroidota</taxon>
        <taxon>Flavobacteriia</taxon>
        <taxon>Flavobacteriales</taxon>
        <taxon>Flavobacteriaceae</taxon>
    </lineage>
</organism>
<gene>
    <name evidence="2" type="ORF">BTO18_10195</name>
</gene>
<dbReference type="Proteomes" id="UP000238882">
    <property type="component" value="Unassembled WGS sequence"/>
</dbReference>